<dbReference type="EMBL" id="JACBZH010000001">
    <property type="protein sequence ID" value="NYH88385.1"/>
    <property type="molecule type" value="Genomic_DNA"/>
</dbReference>
<protein>
    <submittedName>
        <fullName evidence="1">Putative metal-dependent HD superfamily phosphohydrolase</fullName>
    </submittedName>
</protein>
<evidence type="ECO:0000313" key="1">
    <source>
        <dbReference type="EMBL" id="NYH88385.1"/>
    </source>
</evidence>
<dbReference type="GO" id="GO:0016787">
    <property type="term" value="F:hydrolase activity"/>
    <property type="evidence" value="ECO:0007669"/>
    <property type="project" value="UniProtKB-KW"/>
</dbReference>
<keyword evidence="1" id="KW-0378">Hydrolase</keyword>
<dbReference type="Gene3D" id="1.10.3210.10">
    <property type="entry name" value="Hypothetical protein af1432"/>
    <property type="match status" value="1"/>
</dbReference>
<dbReference type="InterPro" id="IPR009218">
    <property type="entry name" value="HD_phosphohydro"/>
</dbReference>
<evidence type="ECO:0000313" key="2">
    <source>
        <dbReference type="Proteomes" id="UP000579605"/>
    </source>
</evidence>
<reference evidence="1 2" key="1">
    <citation type="submission" date="2020-07" db="EMBL/GenBank/DDBJ databases">
        <title>Sequencing the genomes of 1000 actinobacteria strains.</title>
        <authorList>
            <person name="Klenk H.-P."/>
        </authorList>
    </citation>
    <scope>NUCLEOTIDE SEQUENCE [LARGE SCALE GENOMIC DNA]</scope>
    <source>
        <strain evidence="1 2">DSM 18448</strain>
    </source>
</reference>
<dbReference type="AlphaFoldDB" id="A0A852Z832"/>
<proteinExistence type="predicted"/>
<dbReference type="RefSeq" id="WP_179786290.1">
    <property type="nucleotide sequence ID" value="NZ_BAAARR010000022.1"/>
</dbReference>
<name>A0A852Z832_9ACTN</name>
<comment type="caution">
    <text evidence="1">The sequence shown here is derived from an EMBL/GenBank/DDBJ whole genome shotgun (WGS) entry which is preliminary data.</text>
</comment>
<gene>
    <name evidence="1" type="ORF">F4554_001023</name>
</gene>
<sequence>MSLTVADEADLLWRWTETVTRAAAGPDGAGSAGAAGTGEAVTAVGRDLLARYAEPTRRYHDLRHLTEVLDRIDHLAEFAREVDAVRLAGWFHDAIYDPHRSDNEEASARLATQALARCGVDGPTAAEVSRLVLLTSGHAPADDDSNGAVLCDADLAVLSTAPERYAVYVADVRSEYAHVPDAAFRQGRAAILSDLAARDRLFGTDYGRAHWEKRARHNLAAELILLTRPEDLARESAENRPGD</sequence>
<keyword evidence="2" id="KW-1185">Reference proteome</keyword>
<dbReference type="PANTHER" id="PTHR21174:SF0">
    <property type="entry name" value="HD PHOSPHOHYDROLASE FAMILY PROTEIN-RELATED"/>
    <property type="match status" value="1"/>
</dbReference>
<dbReference type="SUPFAM" id="SSF109604">
    <property type="entry name" value="HD-domain/PDEase-like"/>
    <property type="match status" value="1"/>
</dbReference>
<dbReference type="PIRSF" id="PIRSF035170">
    <property type="entry name" value="HD_phosphohydro"/>
    <property type="match status" value="1"/>
</dbReference>
<dbReference type="Proteomes" id="UP000579605">
    <property type="component" value="Unassembled WGS sequence"/>
</dbReference>
<organism evidence="1 2">
    <name type="scientific">Actinopolymorpha rutila</name>
    <dbReference type="NCBI Taxonomy" id="446787"/>
    <lineage>
        <taxon>Bacteria</taxon>
        <taxon>Bacillati</taxon>
        <taxon>Actinomycetota</taxon>
        <taxon>Actinomycetes</taxon>
        <taxon>Propionibacteriales</taxon>
        <taxon>Actinopolymorphaceae</taxon>
        <taxon>Actinopolymorpha</taxon>
    </lineage>
</organism>
<accession>A0A852Z832</accession>
<dbReference type="PANTHER" id="PTHR21174">
    <property type="match status" value="1"/>
</dbReference>